<dbReference type="SUPFAM" id="SSF50494">
    <property type="entry name" value="Trypsin-like serine proteases"/>
    <property type="match status" value="1"/>
</dbReference>
<dbReference type="PROSITE" id="PS00134">
    <property type="entry name" value="TRYPSIN_HIS"/>
    <property type="match status" value="1"/>
</dbReference>
<dbReference type="EMBL" id="JBHTAI010000013">
    <property type="protein sequence ID" value="MFC7150898.1"/>
    <property type="molecule type" value="Genomic_DNA"/>
</dbReference>
<organism evidence="3 4">
    <name type="scientific">Cohnella cellulosilytica</name>
    <dbReference type="NCBI Taxonomy" id="986710"/>
    <lineage>
        <taxon>Bacteria</taxon>
        <taxon>Bacillati</taxon>
        <taxon>Bacillota</taxon>
        <taxon>Bacilli</taxon>
        <taxon>Bacillales</taxon>
        <taxon>Paenibacillaceae</taxon>
        <taxon>Cohnella</taxon>
    </lineage>
</organism>
<gene>
    <name evidence="3" type="ORF">ACFQMJ_20380</name>
</gene>
<dbReference type="InterPro" id="IPR043504">
    <property type="entry name" value="Peptidase_S1_PA_chymotrypsin"/>
</dbReference>
<dbReference type="Gene3D" id="2.40.10.10">
    <property type="entry name" value="Trypsin-like serine proteases"/>
    <property type="match status" value="2"/>
</dbReference>
<accession>A0ABW2FGG9</accession>
<feature type="chain" id="PRO_5045063686" evidence="2">
    <location>
        <begin position="23"/>
        <end position="459"/>
    </location>
</feature>
<keyword evidence="2" id="KW-0732">Signal</keyword>
<comment type="caution">
    <text evidence="3">The sequence shown here is derived from an EMBL/GenBank/DDBJ whole genome shotgun (WGS) entry which is preliminary data.</text>
</comment>
<name>A0ABW2FGG9_9BACL</name>
<dbReference type="InterPro" id="IPR018114">
    <property type="entry name" value="TRYPSIN_HIS"/>
</dbReference>
<evidence type="ECO:0000313" key="4">
    <source>
        <dbReference type="Proteomes" id="UP001596378"/>
    </source>
</evidence>
<keyword evidence="1" id="KW-0645">Protease</keyword>
<evidence type="ECO:0000313" key="3">
    <source>
        <dbReference type="EMBL" id="MFC7150898.1"/>
    </source>
</evidence>
<sequence>MKKVLLFVTLLTLLFSSSAVLGAPSADRESLDSSIRIREQLGFNTTISDVQIVNSNFVYQKTKNIYGIALTDEEVAEMNTRDVLIGEASDLENTIYPELNKNPSSSEKAMYHEEWKKIFAGVFLDNLDNGTIKVGIVDLKLNGHVAEQMLKSFSLPDRVKFFNARINKEELSNIQDELTPLFSEFPITESSVSLKDNKVFVGLSDLSFSKLIDNRLSDFAREHIDYVLAPNRPEPFNTRTTASFKLRGGLGIDTPSGTPGYVNVCSSAFNARKEQSNGSYYYYVITAAHCGALNTPWSQGGDYFGTAAYRKYGGQADMLAIQIVNSNKASAQIQNTDTDFVDIKEYEANHIVGTYVCIAGRNNTLPTCGTIIDNNFSTSYQNGAIQFSNMVKVDNNQTSGGDSGGAVYARISNEPASKRGIYGVLSGGVANDWYFYSKAGRVFSDLGMTQILTSSVSFP</sequence>
<dbReference type="RefSeq" id="WP_378053557.1">
    <property type="nucleotide sequence ID" value="NZ_JBHMDN010000078.1"/>
</dbReference>
<keyword evidence="4" id="KW-1185">Reference proteome</keyword>
<evidence type="ECO:0000256" key="1">
    <source>
        <dbReference type="ARBA" id="ARBA00022825"/>
    </source>
</evidence>
<reference evidence="4" key="1">
    <citation type="journal article" date="2019" name="Int. J. Syst. Evol. Microbiol.">
        <title>The Global Catalogue of Microorganisms (GCM) 10K type strain sequencing project: providing services to taxonomists for standard genome sequencing and annotation.</title>
        <authorList>
            <consortium name="The Broad Institute Genomics Platform"/>
            <consortium name="The Broad Institute Genome Sequencing Center for Infectious Disease"/>
            <person name="Wu L."/>
            <person name="Ma J."/>
        </authorList>
    </citation>
    <scope>NUCLEOTIDE SEQUENCE [LARGE SCALE GENOMIC DNA]</scope>
    <source>
        <strain evidence="4">KCTC 12907</strain>
    </source>
</reference>
<protein>
    <submittedName>
        <fullName evidence="3">S1 family peptidase</fullName>
    </submittedName>
</protein>
<dbReference type="Proteomes" id="UP001596378">
    <property type="component" value="Unassembled WGS sequence"/>
</dbReference>
<dbReference type="CDD" id="cd21112">
    <property type="entry name" value="alphaLP-like"/>
    <property type="match status" value="1"/>
</dbReference>
<feature type="signal peptide" evidence="2">
    <location>
        <begin position="1"/>
        <end position="22"/>
    </location>
</feature>
<evidence type="ECO:0000256" key="2">
    <source>
        <dbReference type="SAM" id="SignalP"/>
    </source>
</evidence>
<keyword evidence="1" id="KW-0720">Serine protease</keyword>
<proteinExistence type="predicted"/>
<dbReference type="InterPro" id="IPR009003">
    <property type="entry name" value="Peptidase_S1_PA"/>
</dbReference>
<keyword evidence="1" id="KW-0378">Hydrolase</keyword>